<dbReference type="GO" id="GO:0046872">
    <property type="term" value="F:metal ion binding"/>
    <property type="evidence" value="ECO:0007669"/>
    <property type="project" value="UniProtKB-KW"/>
</dbReference>
<accession>A0A3B1BFE5</accession>
<evidence type="ECO:0000313" key="6">
    <source>
        <dbReference type="EMBL" id="VAX14832.1"/>
    </source>
</evidence>
<keyword evidence="1" id="KW-0004">4Fe-4S</keyword>
<dbReference type="SUPFAM" id="SSF51905">
    <property type="entry name" value="FAD/NAD(P)-binding domain"/>
    <property type="match status" value="1"/>
</dbReference>
<evidence type="ECO:0000256" key="3">
    <source>
        <dbReference type="ARBA" id="ARBA00023002"/>
    </source>
</evidence>
<keyword evidence="4" id="KW-0408">Iron</keyword>
<gene>
    <name evidence="6" type="ORF">MNBD_NITROSPINAE04-323</name>
</gene>
<keyword evidence="3" id="KW-0560">Oxidoreductase</keyword>
<dbReference type="PANTHER" id="PTHR43498">
    <property type="entry name" value="FERREDOXIN:COB-COM HETERODISULFIDE REDUCTASE SUBUNIT A"/>
    <property type="match status" value="1"/>
</dbReference>
<proteinExistence type="predicted"/>
<dbReference type="AlphaFoldDB" id="A0A3B1BFE5"/>
<reference evidence="6" key="1">
    <citation type="submission" date="2018-06" db="EMBL/GenBank/DDBJ databases">
        <authorList>
            <person name="Zhirakovskaya E."/>
        </authorList>
    </citation>
    <scope>NUCLEOTIDE SEQUENCE</scope>
</reference>
<keyword evidence="2" id="KW-0479">Metal-binding</keyword>
<organism evidence="6">
    <name type="scientific">hydrothermal vent metagenome</name>
    <dbReference type="NCBI Taxonomy" id="652676"/>
    <lineage>
        <taxon>unclassified sequences</taxon>
        <taxon>metagenomes</taxon>
        <taxon>ecological metagenomes</taxon>
    </lineage>
</organism>
<evidence type="ECO:0000256" key="1">
    <source>
        <dbReference type="ARBA" id="ARBA00022485"/>
    </source>
</evidence>
<protein>
    <submittedName>
        <fullName evidence="6">Anaerobic respiratory complex protein QmoA</fullName>
    </submittedName>
</protein>
<dbReference type="InterPro" id="IPR036188">
    <property type="entry name" value="FAD/NAD-bd_sf"/>
</dbReference>
<keyword evidence="5" id="KW-0411">Iron-sulfur</keyword>
<feature type="non-terminal residue" evidence="6">
    <location>
        <position position="1"/>
    </location>
</feature>
<name>A0A3B1BFE5_9ZZZZ</name>
<dbReference type="GO" id="GO:0016491">
    <property type="term" value="F:oxidoreductase activity"/>
    <property type="evidence" value="ECO:0007669"/>
    <property type="project" value="UniProtKB-KW"/>
</dbReference>
<evidence type="ECO:0000256" key="5">
    <source>
        <dbReference type="ARBA" id="ARBA00023014"/>
    </source>
</evidence>
<dbReference type="GO" id="GO:0051539">
    <property type="term" value="F:4 iron, 4 sulfur cluster binding"/>
    <property type="evidence" value="ECO:0007669"/>
    <property type="project" value="UniProtKB-KW"/>
</dbReference>
<dbReference type="InterPro" id="IPR039650">
    <property type="entry name" value="HdrA-like"/>
</dbReference>
<sequence>PTGGKIVRRDNGEPVKKVAFVQCAGSRDENHLPYCSSICCLASIKQANYVRDQYPESKVSIFYIDLRAPGKYEAFYKKMEGDKNVKFIKGKVARIEQDESGGATVTVEDILGGGKLKESFDLVVLATGMEPTMKTGAVENVVLNDDGFMELDMQTVDGFIPAGVAGAPVDVTTSIQNSTGAALLAFQCGVVRRG</sequence>
<dbReference type="Gene3D" id="3.50.50.60">
    <property type="entry name" value="FAD/NAD(P)-binding domain"/>
    <property type="match status" value="1"/>
</dbReference>
<evidence type="ECO:0000256" key="4">
    <source>
        <dbReference type="ARBA" id="ARBA00023004"/>
    </source>
</evidence>
<dbReference type="EMBL" id="UOGA01000017">
    <property type="protein sequence ID" value="VAX14832.1"/>
    <property type="molecule type" value="Genomic_DNA"/>
</dbReference>
<evidence type="ECO:0000256" key="2">
    <source>
        <dbReference type="ARBA" id="ARBA00022723"/>
    </source>
</evidence>
<dbReference type="PANTHER" id="PTHR43498:SF1">
    <property type="entry name" value="COB--COM HETERODISULFIDE REDUCTASE IRON-SULFUR SUBUNIT A"/>
    <property type="match status" value="1"/>
</dbReference>